<dbReference type="EMBL" id="JAVDQA010000001">
    <property type="protein sequence ID" value="MDR6299601.1"/>
    <property type="molecule type" value="Genomic_DNA"/>
</dbReference>
<feature type="domain" description="Histidine kinase" evidence="10">
    <location>
        <begin position="831"/>
        <end position="1043"/>
    </location>
</feature>
<dbReference type="InterPro" id="IPR011110">
    <property type="entry name" value="Reg_prop"/>
</dbReference>
<evidence type="ECO:0000313" key="12">
    <source>
        <dbReference type="EMBL" id="MDR6299601.1"/>
    </source>
</evidence>
<dbReference type="Proteomes" id="UP001257659">
    <property type="component" value="Unassembled WGS sequence"/>
</dbReference>
<dbReference type="SUPFAM" id="SSF55874">
    <property type="entry name" value="ATPase domain of HSP90 chaperone/DNA topoisomerase II/histidine kinase"/>
    <property type="match status" value="1"/>
</dbReference>
<evidence type="ECO:0000256" key="4">
    <source>
        <dbReference type="ARBA" id="ARBA00023015"/>
    </source>
</evidence>
<keyword evidence="3 7" id="KW-0597">Phosphoprotein</keyword>
<dbReference type="SMART" id="SM00388">
    <property type="entry name" value="HisKA"/>
    <property type="match status" value="1"/>
</dbReference>
<dbReference type="InterPro" id="IPR036097">
    <property type="entry name" value="HisK_dim/P_sf"/>
</dbReference>
<dbReference type="InterPro" id="IPR013783">
    <property type="entry name" value="Ig-like_fold"/>
</dbReference>
<reference evidence="12 13" key="1">
    <citation type="submission" date="2023-07" db="EMBL/GenBank/DDBJ databases">
        <title>Genomic Encyclopedia of Type Strains, Phase IV (KMG-IV): sequencing the most valuable type-strain genomes for metagenomic binning, comparative biology and taxonomic classification.</title>
        <authorList>
            <person name="Goeker M."/>
        </authorList>
    </citation>
    <scope>NUCLEOTIDE SEQUENCE [LARGE SCALE GENOMIC DNA]</scope>
    <source>
        <strain evidence="12 13">DSM 102814</strain>
    </source>
</reference>
<dbReference type="CDD" id="cd17574">
    <property type="entry name" value="REC_OmpR"/>
    <property type="match status" value="1"/>
</dbReference>
<dbReference type="PROSITE" id="PS50109">
    <property type="entry name" value="HIS_KIN"/>
    <property type="match status" value="1"/>
</dbReference>
<dbReference type="Gene3D" id="2.60.40.10">
    <property type="entry name" value="Immunoglobulins"/>
    <property type="match status" value="1"/>
</dbReference>
<feature type="domain" description="HTH araC/xylS-type" evidence="9">
    <location>
        <begin position="1238"/>
        <end position="1337"/>
    </location>
</feature>
<dbReference type="InterPro" id="IPR005467">
    <property type="entry name" value="His_kinase_dom"/>
</dbReference>
<evidence type="ECO:0000259" key="9">
    <source>
        <dbReference type="PROSITE" id="PS01124"/>
    </source>
</evidence>
<dbReference type="InterPro" id="IPR018060">
    <property type="entry name" value="HTH_AraC"/>
</dbReference>
<dbReference type="Pfam" id="PF00512">
    <property type="entry name" value="HisKA"/>
    <property type="match status" value="1"/>
</dbReference>
<protein>
    <recommendedName>
        <fullName evidence="2">histidine kinase</fullName>
        <ecNumber evidence="2">2.7.13.3</ecNumber>
    </recommendedName>
</protein>
<dbReference type="PROSITE" id="PS00041">
    <property type="entry name" value="HTH_ARAC_FAMILY_1"/>
    <property type="match status" value="1"/>
</dbReference>
<keyword evidence="12" id="KW-0808">Transferase</keyword>
<keyword evidence="5" id="KW-0238">DNA-binding</keyword>
<keyword evidence="8" id="KW-0472">Membrane</keyword>
<dbReference type="SUPFAM" id="SSF47384">
    <property type="entry name" value="Homodimeric domain of signal transducing histidine kinase"/>
    <property type="match status" value="1"/>
</dbReference>
<dbReference type="Gene3D" id="1.10.10.60">
    <property type="entry name" value="Homeodomain-like"/>
    <property type="match status" value="1"/>
</dbReference>
<dbReference type="PRINTS" id="PR00032">
    <property type="entry name" value="HTHARAC"/>
</dbReference>
<dbReference type="Pfam" id="PF07494">
    <property type="entry name" value="Reg_prop"/>
    <property type="match status" value="2"/>
</dbReference>
<keyword evidence="13" id="KW-1185">Reference proteome</keyword>
<evidence type="ECO:0000256" key="1">
    <source>
        <dbReference type="ARBA" id="ARBA00000085"/>
    </source>
</evidence>
<feature type="domain" description="Response regulatory" evidence="11">
    <location>
        <begin position="1091"/>
        <end position="1206"/>
    </location>
</feature>
<evidence type="ECO:0000256" key="2">
    <source>
        <dbReference type="ARBA" id="ARBA00012438"/>
    </source>
</evidence>
<dbReference type="Gene3D" id="1.10.287.130">
    <property type="match status" value="1"/>
</dbReference>
<keyword evidence="6" id="KW-0804">Transcription</keyword>
<keyword evidence="8" id="KW-1133">Transmembrane helix</keyword>
<dbReference type="Gene3D" id="3.40.50.2300">
    <property type="match status" value="1"/>
</dbReference>
<dbReference type="GO" id="GO:0016301">
    <property type="term" value="F:kinase activity"/>
    <property type="evidence" value="ECO:0007669"/>
    <property type="project" value="UniProtKB-KW"/>
</dbReference>
<proteinExistence type="predicted"/>
<dbReference type="SUPFAM" id="SSF46689">
    <property type="entry name" value="Homeodomain-like"/>
    <property type="match status" value="1"/>
</dbReference>
<dbReference type="SMART" id="SM00448">
    <property type="entry name" value="REC"/>
    <property type="match status" value="1"/>
</dbReference>
<dbReference type="Pfam" id="PF12833">
    <property type="entry name" value="HTH_18"/>
    <property type="match status" value="1"/>
</dbReference>
<dbReference type="Pfam" id="PF02518">
    <property type="entry name" value="HATPase_c"/>
    <property type="match status" value="1"/>
</dbReference>
<dbReference type="InterPro" id="IPR003594">
    <property type="entry name" value="HATPase_dom"/>
</dbReference>
<dbReference type="InterPro" id="IPR009057">
    <property type="entry name" value="Homeodomain-like_sf"/>
</dbReference>
<dbReference type="Gene3D" id="2.130.10.10">
    <property type="entry name" value="YVTN repeat-like/Quinoprotein amine dehydrogenase"/>
    <property type="match status" value="2"/>
</dbReference>
<dbReference type="Pfam" id="PF00072">
    <property type="entry name" value="Response_reg"/>
    <property type="match status" value="1"/>
</dbReference>
<evidence type="ECO:0000256" key="6">
    <source>
        <dbReference type="ARBA" id="ARBA00023163"/>
    </source>
</evidence>
<keyword evidence="12" id="KW-0418">Kinase</keyword>
<evidence type="ECO:0000256" key="7">
    <source>
        <dbReference type="PROSITE-ProRule" id="PRU00169"/>
    </source>
</evidence>
<dbReference type="InterPro" id="IPR001789">
    <property type="entry name" value="Sig_transdc_resp-reg_receiver"/>
</dbReference>
<dbReference type="SUPFAM" id="SSF63829">
    <property type="entry name" value="Calcium-dependent phosphotriesterase"/>
    <property type="match status" value="2"/>
</dbReference>
<feature type="modified residue" description="4-aspartylphosphate" evidence="7">
    <location>
        <position position="1139"/>
    </location>
</feature>
<evidence type="ECO:0000259" key="11">
    <source>
        <dbReference type="PROSITE" id="PS50110"/>
    </source>
</evidence>
<dbReference type="PANTHER" id="PTHR43547:SF2">
    <property type="entry name" value="HYBRID SIGNAL TRANSDUCTION HISTIDINE KINASE C"/>
    <property type="match status" value="1"/>
</dbReference>
<gene>
    <name evidence="12" type="ORF">GGR31_000217</name>
</gene>
<dbReference type="CDD" id="cd00082">
    <property type="entry name" value="HisKA"/>
    <property type="match status" value="1"/>
</dbReference>
<dbReference type="PROSITE" id="PS50110">
    <property type="entry name" value="RESPONSE_REGULATORY"/>
    <property type="match status" value="1"/>
</dbReference>
<organism evidence="12 13">
    <name type="scientific">Mesonia maritima</name>
    <dbReference type="NCBI Taxonomy" id="1793873"/>
    <lineage>
        <taxon>Bacteria</taxon>
        <taxon>Pseudomonadati</taxon>
        <taxon>Bacteroidota</taxon>
        <taxon>Flavobacteriia</taxon>
        <taxon>Flavobacteriales</taxon>
        <taxon>Flavobacteriaceae</taxon>
        <taxon>Mesonia</taxon>
    </lineage>
</organism>
<evidence type="ECO:0000313" key="13">
    <source>
        <dbReference type="Proteomes" id="UP001257659"/>
    </source>
</evidence>
<comment type="caution">
    <text evidence="12">The sequence shown here is derived from an EMBL/GenBank/DDBJ whole genome shotgun (WGS) entry which is preliminary data.</text>
</comment>
<keyword evidence="8" id="KW-0812">Transmembrane</keyword>
<comment type="catalytic activity">
    <reaction evidence="1">
        <text>ATP + protein L-histidine = ADP + protein N-phospho-L-histidine.</text>
        <dbReference type="EC" id="2.7.13.3"/>
    </reaction>
</comment>
<dbReference type="InterPro" id="IPR020449">
    <property type="entry name" value="Tscrpt_reg_AraC-type_HTH"/>
</dbReference>
<dbReference type="InterPro" id="IPR018062">
    <property type="entry name" value="HTH_AraC-typ_CS"/>
</dbReference>
<dbReference type="SMART" id="SM00387">
    <property type="entry name" value="HATPase_c"/>
    <property type="match status" value="1"/>
</dbReference>
<dbReference type="PANTHER" id="PTHR43547">
    <property type="entry name" value="TWO-COMPONENT HISTIDINE KINASE"/>
    <property type="match status" value="1"/>
</dbReference>
<name>A0ABU1K2R1_9FLAO</name>
<dbReference type="PROSITE" id="PS51257">
    <property type="entry name" value="PROKAR_LIPOPROTEIN"/>
    <property type="match status" value="1"/>
</dbReference>
<evidence type="ECO:0000259" key="10">
    <source>
        <dbReference type="PROSITE" id="PS50109"/>
    </source>
</evidence>
<dbReference type="EC" id="2.7.13.3" evidence="2"/>
<dbReference type="Gene3D" id="3.30.565.10">
    <property type="entry name" value="Histidine kinase-like ATPase, C-terminal domain"/>
    <property type="match status" value="1"/>
</dbReference>
<dbReference type="InterPro" id="IPR003661">
    <property type="entry name" value="HisK_dim/P_dom"/>
</dbReference>
<dbReference type="PROSITE" id="PS01124">
    <property type="entry name" value="HTH_ARAC_FAMILY_2"/>
    <property type="match status" value="1"/>
</dbReference>
<dbReference type="InterPro" id="IPR011006">
    <property type="entry name" value="CheY-like_superfamily"/>
</dbReference>
<keyword evidence="4" id="KW-0805">Transcription regulation</keyword>
<dbReference type="SUPFAM" id="SSF52172">
    <property type="entry name" value="CheY-like"/>
    <property type="match status" value="1"/>
</dbReference>
<dbReference type="InterPro" id="IPR036890">
    <property type="entry name" value="HATPase_C_sf"/>
</dbReference>
<dbReference type="RefSeq" id="WP_309726434.1">
    <property type="nucleotide sequence ID" value="NZ_JAVDQA010000001.1"/>
</dbReference>
<sequence>MRKTAHFILFLAVMYGCCMPLFSQERVSRVYTPNDGLPGAYIEHIDQDSKGYIWFSGDGSMSRYNGHEFKNYIGGKDLTGKRIFDSYEMPNGELYVIAGSTIDAIKKDGRVRKGVIQNAPPMYEFYPQEDGSVYATSGGNLGLFELKKDTLVRWSQTGKIPEEEVYFPNAYLRLSDSLHLVGGQFYSSENKEKHSIYPSLLLLNNKGDTLAYDDKNQSKLVQRLYKDQQDRIWVCGSEGLHLFNPNVTMETSPEDVYLPLPPEFDRSELTDVYIIDMLQDRNGNYWFATKKGLVKVGPKNHFFVYGRKEGLPSSVVIALCEDREGNIWTATSDGAAKISLGGNHFYLTKKDGLYSNFIIDLLPEGNGLLYVSTTKGDKGAVQQLELSSGKFKTCIEGSGTYNLIKPGDGKVYLFKEKGKTKQQQLFEFDTQTGRVGHKVFDLKKDWVYKTAIAADGKGHFFTGSTELQVIPLYNEMQYPLKVPSLQGKISHIKFDSQGRLWVGNPYKQLFRLTLSYKDNGTVKVEKVDDFSHLIKEYIIEALFFDQKNTLWIGTKSGDLLHIEKSDRYKEAVVYPSLTVGYGESSQLNEDSNGVIWNTSSTGLYKYVPRQNKTSRKGQATYRFFDFGKANTLSNWVSTPVFQTGNNEYYAGTQNGLLFFKDSQTDTLPPPRVTLTQASVNDSLFYGFGEEKHTLKDHQNNLHIVFSALSFTDEDAVQYSYRLVSSHTKKNAFGWSAPSSQNIVNFANLQPDNYIFEVRALGLNGKWGRPSIATFSIAPPWYKTWWFALLCILAVALAVYSIFKMRLRSINRRRTNQKLREMDSFKSRFFANISHEFRTPLTLITAPVEKYLSQPNLPAEQKKDLTTINQNADRLLGLVDQLLDLSKLESGHKKLQVEQGNLYRLMQQLADAFWYQAEQKQIDYSVELEETNVVWFDRDIVEKSIINLLGNAFKYTPKGGSVVFSSERKNGTFELSIENTALHFSEEKKKQLFNRFHQEDDNADGTGIGLALVKELITLSHGTISVTNVGTDRICFTLSFPIEEKAYAPEERIEKSTETLPEIEVKRMKGISVEERTAAKKPSQKLDEDSRILLVVEDNAELRAYLCDIFSDAFAVIEAQDGEEGWEKALKWVPDMVISDVMMPKKTGLELCDDLKTDPRTSHIPIVLLTAKSGEENQNTGLQTGADDYITKPFKTKHLKQKVQNIIATRQRLRERYRQEIVLMPKDLAFSSTDESFLTEIQDVLEKELTSPNFGPDAFGKELGMSRMQLHRKLKSLTGDSTSAFIRNQRLKLAAKLLKKSDTNIAQVGYAVGFSSPSYFSRSFKKVYGQSPKEFSGR</sequence>
<feature type="transmembrane region" description="Helical" evidence="8">
    <location>
        <begin position="784"/>
        <end position="802"/>
    </location>
</feature>
<dbReference type="SMART" id="SM00342">
    <property type="entry name" value="HTH_ARAC"/>
    <property type="match status" value="1"/>
</dbReference>
<evidence type="ECO:0000256" key="5">
    <source>
        <dbReference type="ARBA" id="ARBA00023125"/>
    </source>
</evidence>
<evidence type="ECO:0000256" key="8">
    <source>
        <dbReference type="SAM" id="Phobius"/>
    </source>
</evidence>
<accession>A0ABU1K2R1</accession>
<dbReference type="InterPro" id="IPR015943">
    <property type="entry name" value="WD40/YVTN_repeat-like_dom_sf"/>
</dbReference>
<evidence type="ECO:0000256" key="3">
    <source>
        <dbReference type="ARBA" id="ARBA00022553"/>
    </source>
</evidence>